<reference evidence="1" key="1">
    <citation type="submission" date="2019-10" db="EMBL/GenBank/DDBJ databases">
        <authorList>
            <consortium name="DOE Joint Genome Institute"/>
            <person name="Kuo A."/>
            <person name="Miyauchi S."/>
            <person name="Kiss E."/>
            <person name="Drula E."/>
            <person name="Kohler A."/>
            <person name="Sanchez-Garcia M."/>
            <person name="Andreopoulos B."/>
            <person name="Barry K.W."/>
            <person name="Bonito G."/>
            <person name="Buee M."/>
            <person name="Carver A."/>
            <person name="Chen C."/>
            <person name="Cichocki N."/>
            <person name="Clum A."/>
            <person name="Culley D."/>
            <person name="Crous P.W."/>
            <person name="Fauchery L."/>
            <person name="Girlanda M."/>
            <person name="Hayes R."/>
            <person name="Keri Z."/>
            <person name="LaButti K."/>
            <person name="Lipzen A."/>
            <person name="Lombard V."/>
            <person name="Magnuson J."/>
            <person name="Maillard F."/>
            <person name="Morin E."/>
            <person name="Murat C."/>
            <person name="Nolan M."/>
            <person name="Ohm R."/>
            <person name="Pangilinan J."/>
            <person name="Pereira M."/>
            <person name="Perotto S."/>
            <person name="Peter M."/>
            <person name="Riley R."/>
            <person name="Sitrit Y."/>
            <person name="Stielow B."/>
            <person name="Szollosi G."/>
            <person name="Zifcakova L."/>
            <person name="Stursova M."/>
            <person name="Spatafora J.W."/>
            <person name="Tedersoo L."/>
            <person name="Vaario L.-M."/>
            <person name="Yamada A."/>
            <person name="Yan M."/>
            <person name="Wang P."/>
            <person name="Xu J."/>
            <person name="Bruns T."/>
            <person name="Baldrian P."/>
            <person name="Vilgalys R."/>
            <person name="Henrissat B."/>
            <person name="Grigoriev I.V."/>
            <person name="Hibbett D."/>
            <person name="Nagy L.G."/>
            <person name="Martin F.M."/>
        </authorList>
    </citation>
    <scope>NUCLEOTIDE SEQUENCE</scope>
    <source>
        <strain evidence="1">BED1</strain>
    </source>
</reference>
<comment type="caution">
    <text evidence="1">The sequence shown here is derived from an EMBL/GenBank/DDBJ whole genome shotgun (WGS) entry which is preliminary data.</text>
</comment>
<evidence type="ECO:0000313" key="2">
    <source>
        <dbReference type="Proteomes" id="UP001194468"/>
    </source>
</evidence>
<proteinExistence type="predicted"/>
<evidence type="ECO:0000313" key="1">
    <source>
        <dbReference type="EMBL" id="KAF8423002.1"/>
    </source>
</evidence>
<sequence>MDMLHLINEFYGSSKHCLGLGQPADGKGSCEHIPGTLLGRIEYGTHVRNMVAAIMTMSKKMLKDDALSGMNNEIDLHVKAWHSLSQQIKCVPKTLTEISSWFSPMLYNQKIVGRKWKMSAPGPWLTTLLH</sequence>
<name>A0AAD4BDM3_BOLED</name>
<dbReference type="EMBL" id="WHUW01000119">
    <property type="protein sequence ID" value="KAF8423002.1"/>
    <property type="molecule type" value="Genomic_DNA"/>
</dbReference>
<reference evidence="1" key="2">
    <citation type="journal article" date="2020" name="Nat. Commun.">
        <title>Large-scale genome sequencing of mycorrhizal fungi provides insights into the early evolution of symbiotic traits.</title>
        <authorList>
            <person name="Miyauchi S."/>
            <person name="Kiss E."/>
            <person name="Kuo A."/>
            <person name="Drula E."/>
            <person name="Kohler A."/>
            <person name="Sanchez-Garcia M."/>
            <person name="Morin E."/>
            <person name="Andreopoulos B."/>
            <person name="Barry K.W."/>
            <person name="Bonito G."/>
            <person name="Buee M."/>
            <person name="Carver A."/>
            <person name="Chen C."/>
            <person name="Cichocki N."/>
            <person name="Clum A."/>
            <person name="Culley D."/>
            <person name="Crous P.W."/>
            <person name="Fauchery L."/>
            <person name="Girlanda M."/>
            <person name="Hayes R.D."/>
            <person name="Keri Z."/>
            <person name="LaButti K."/>
            <person name="Lipzen A."/>
            <person name="Lombard V."/>
            <person name="Magnuson J."/>
            <person name="Maillard F."/>
            <person name="Murat C."/>
            <person name="Nolan M."/>
            <person name="Ohm R.A."/>
            <person name="Pangilinan J."/>
            <person name="Pereira M.F."/>
            <person name="Perotto S."/>
            <person name="Peter M."/>
            <person name="Pfister S."/>
            <person name="Riley R."/>
            <person name="Sitrit Y."/>
            <person name="Stielow J.B."/>
            <person name="Szollosi G."/>
            <person name="Zifcakova L."/>
            <person name="Stursova M."/>
            <person name="Spatafora J.W."/>
            <person name="Tedersoo L."/>
            <person name="Vaario L.M."/>
            <person name="Yamada A."/>
            <person name="Yan M."/>
            <person name="Wang P."/>
            <person name="Xu J."/>
            <person name="Bruns T."/>
            <person name="Baldrian P."/>
            <person name="Vilgalys R."/>
            <person name="Dunand C."/>
            <person name="Henrissat B."/>
            <person name="Grigoriev I.V."/>
            <person name="Hibbett D."/>
            <person name="Nagy L.G."/>
            <person name="Martin F.M."/>
        </authorList>
    </citation>
    <scope>NUCLEOTIDE SEQUENCE</scope>
    <source>
        <strain evidence="1">BED1</strain>
    </source>
</reference>
<accession>A0AAD4BDM3</accession>
<organism evidence="1 2">
    <name type="scientific">Boletus edulis BED1</name>
    <dbReference type="NCBI Taxonomy" id="1328754"/>
    <lineage>
        <taxon>Eukaryota</taxon>
        <taxon>Fungi</taxon>
        <taxon>Dikarya</taxon>
        <taxon>Basidiomycota</taxon>
        <taxon>Agaricomycotina</taxon>
        <taxon>Agaricomycetes</taxon>
        <taxon>Agaricomycetidae</taxon>
        <taxon>Boletales</taxon>
        <taxon>Boletineae</taxon>
        <taxon>Boletaceae</taxon>
        <taxon>Boletoideae</taxon>
        <taxon>Boletus</taxon>
    </lineage>
</organism>
<gene>
    <name evidence="1" type="ORF">L210DRAFT_3509846</name>
</gene>
<dbReference type="Proteomes" id="UP001194468">
    <property type="component" value="Unassembled WGS sequence"/>
</dbReference>
<dbReference type="AlphaFoldDB" id="A0AAD4BDM3"/>
<protein>
    <submittedName>
        <fullName evidence="1">Uncharacterized protein</fullName>
    </submittedName>
</protein>
<keyword evidence="2" id="KW-1185">Reference proteome</keyword>